<dbReference type="Pfam" id="PF01381">
    <property type="entry name" value="HTH_3"/>
    <property type="match status" value="1"/>
</dbReference>
<evidence type="ECO:0000256" key="1">
    <source>
        <dbReference type="ARBA" id="ARBA00023125"/>
    </source>
</evidence>
<protein>
    <recommendedName>
        <fullName evidence="2">HTH cro/C1-type domain-containing protein</fullName>
    </recommendedName>
</protein>
<dbReference type="InterPro" id="IPR010982">
    <property type="entry name" value="Lambda_DNA-bd_dom_sf"/>
</dbReference>
<dbReference type="PANTHER" id="PTHR46797:SF1">
    <property type="entry name" value="METHYLPHOSPHONATE SYNTHASE"/>
    <property type="match status" value="1"/>
</dbReference>
<dbReference type="PANTHER" id="PTHR46797">
    <property type="entry name" value="HTH-TYPE TRANSCRIPTIONAL REGULATOR"/>
    <property type="match status" value="1"/>
</dbReference>
<organism evidence="3 4">
    <name type="scientific">Streptomyces glaucosporus</name>
    <dbReference type="NCBI Taxonomy" id="284044"/>
    <lineage>
        <taxon>Bacteria</taxon>
        <taxon>Bacillati</taxon>
        <taxon>Actinomycetota</taxon>
        <taxon>Actinomycetes</taxon>
        <taxon>Kitasatosporales</taxon>
        <taxon>Streptomycetaceae</taxon>
        <taxon>Streptomyces</taxon>
    </lineage>
</organism>
<dbReference type="Gene3D" id="1.10.260.40">
    <property type="entry name" value="lambda repressor-like DNA-binding domains"/>
    <property type="match status" value="1"/>
</dbReference>
<feature type="domain" description="HTH cro/C1-type" evidence="2">
    <location>
        <begin position="8"/>
        <end position="62"/>
    </location>
</feature>
<keyword evidence="4" id="KW-1185">Reference proteome</keyword>
<name>A0ABN3HX27_9ACTN</name>
<sequence>MDFSPTALRTLRKERGLTRTTLAVRIGVSHDSVKAFERGKIRPSLRTLARLAEVLDVPMDAFFTDRSHAAA</sequence>
<proteinExistence type="predicted"/>
<dbReference type="InterPro" id="IPR050807">
    <property type="entry name" value="TransReg_Diox_bact_type"/>
</dbReference>
<dbReference type="Proteomes" id="UP001500058">
    <property type="component" value="Unassembled WGS sequence"/>
</dbReference>
<dbReference type="SMART" id="SM00530">
    <property type="entry name" value="HTH_XRE"/>
    <property type="match status" value="1"/>
</dbReference>
<dbReference type="SUPFAM" id="SSF47413">
    <property type="entry name" value="lambda repressor-like DNA-binding domains"/>
    <property type="match status" value="1"/>
</dbReference>
<dbReference type="RefSeq" id="WP_344629686.1">
    <property type="nucleotide sequence ID" value="NZ_BAAATJ010000003.1"/>
</dbReference>
<evidence type="ECO:0000313" key="3">
    <source>
        <dbReference type="EMBL" id="GAA2389154.1"/>
    </source>
</evidence>
<dbReference type="InterPro" id="IPR001387">
    <property type="entry name" value="Cro/C1-type_HTH"/>
</dbReference>
<reference evidence="3 4" key="1">
    <citation type="journal article" date="2019" name="Int. J. Syst. Evol. Microbiol.">
        <title>The Global Catalogue of Microorganisms (GCM) 10K type strain sequencing project: providing services to taxonomists for standard genome sequencing and annotation.</title>
        <authorList>
            <consortium name="The Broad Institute Genomics Platform"/>
            <consortium name="The Broad Institute Genome Sequencing Center for Infectious Disease"/>
            <person name="Wu L."/>
            <person name="Ma J."/>
        </authorList>
    </citation>
    <scope>NUCLEOTIDE SEQUENCE [LARGE SCALE GENOMIC DNA]</scope>
    <source>
        <strain evidence="3 4">JCM 6921</strain>
    </source>
</reference>
<gene>
    <name evidence="3" type="ORF">GCM10010420_10860</name>
</gene>
<keyword evidence="1" id="KW-0238">DNA-binding</keyword>
<accession>A0ABN3HX27</accession>
<dbReference type="CDD" id="cd00093">
    <property type="entry name" value="HTH_XRE"/>
    <property type="match status" value="1"/>
</dbReference>
<comment type="caution">
    <text evidence="3">The sequence shown here is derived from an EMBL/GenBank/DDBJ whole genome shotgun (WGS) entry which is preliminary data.</text>
</comment>
<evidence type="ECO:0000313" key="4">
    <source>
        <dbReference type="Proteomes" id="UP001500058"/>
    </source>
</evidence>
<dbReference type="EMBL" id="BAAATJ010000003">
    <property type="protein sequence ID" value="GAA2389154.1"/>
    <property type="molecule type" value="Genomic_DNA"/>
</dbReference>
<evidence type="ECO:0000259" key="2">
    <source>
        <dbReference type="PROSITE" id="PS50943"/>
    </source>
</evidence>
<dbReference type="PROSITE" id="PS50943">
    <property type="entry name" value="HTH_CROC1"/>
    <property type="match status" value="1"/>
</dbReference>